<feature type="domain" description="Calcium/calmodulin-dependent protein kinase II association-domain" evidence="1">
    <location>
        <begin position="51"/>
        <end position="179"/>
    </location>
</feature>
<dbReference type="GO" id="GO:0005516">
    <property type="term" value="F:calmodulin binding"/>
    <property type="evidence" value="ECO:0007669"/>
    <property type="project" value="InterPro"/>
</dbReference>
<evidence type="ECO:0000313" key="2">
    <source>
        <dbReference type="EMBL" id="CAD9650794.1"/>
    </source>
</evidence>
<proteinExistence type="predicted"/>
<evidence type="ECO:0000259" key="1">
    <source>
        <dbReference type="Pfam" id="PF08332"/>
    </source>
</evidence>
<dbReference type="Gene3D" id="3.10.450.50">
    <property type="match status" value="1"/>
</dbReference>
<dbReference type="InterPro" id="IPR013543">
    <property type="entry name" value="Ca/CaM-dep_prot_kinase-assoc"/>
</dbReference>
<dbReference type="EMBL" id="HBHD01000258">
    <property type="protein sequence ID" value="CAD9650794.1"/>
    <property type="molecule type" value="Transcribed_RNA"/>
</dbReference>
<organism evidence="2">
    <name type="scientific">Chlamydomonas chlamydogama</name>
    <dbReference type="NCBI Taxonomy" id="225041"/>
    <lineage>
        <taxon>Eukaryota</taxon>
        <taxon>Viridiplantae</taxon>
        <taxon>Chlorophyta</taxon>
        <taxon>core chlorophytes</taxon>
        <taxon>Chlorophyceae</taxon>
        <taxon>CS clade</taxon>
        <taxon>Chlamydomonadales</taxon>
        <taxon>Chlamydomonadaceae</taxon>
        <taxon>Chlamydomonas</taxon>
    </lineage>
</organism>
<dbReference type="AlphaFoldDB" id="A0A7S2VV91"/>
<reference evidence="2" key="1">
    <citation type="submission" date="2021-01" db="EMBL/GenBank/DDBJ databases">
        <authorList>
            <person name="Corre E."/>
            <person name="Pelletier E."/>
            <person name="Niang G."/>
            <person name="Scheremetjew M."/>
            <person name="Finn R."/>
            <person name="Kale V."/>
            <person name="Holt S."/>
            <person name="Cochrane G."/>
            <person name="Meng A."/>
            <person name="Brown T."/>
            <person name="Cohen L."/>
        </authorList>
    </citation>
    <scope>NUCLEOTIDE SEQUENCE</scope>
    <source>
        <strain evidence="2">SAG 11-48b</strain>
    </source>
</reference>
<dbReference type="SUPFAM" id="SSF54427">
    <property type="entry name" value="NTF2-like"/>
    <property type="match status" value="1"/>
</dbReference>
<protein>
    <recommendedName>
        <fullName evidence="1">Calcium/calmodulin-dependent protein kinase II association-domain domain-containing protein</fullName>
    </recommendedName>
</protein>
<dbReference type="Pfam" id="PF08332">
    <property type="entry name" value="CaMKII_AD"/>
    <property type="match status" value="1"/>
</dbReference>
<accession>A0A7S2VV91</accession>
<name>A0A7S2VV91_9CHLO</name>
<dbReference type="GO" id="GO:0004683">
    <property type="term" value="F:calcium/calmodulin-dependent protein kinase activity"/>
    <property type="evidence" value="ECO:0007669"/>
    <property type="project" value="InterPro"/>
</dbReference>
<dbReference type="InterPro" id="IPR032710">
    <property type="entry name" value="NTF2-like_dom_sf"/>
</dbReference>
<gene>
    <name evidence="2" type="ORF">CCHL1392_LOCUS133</name>
</gene>
<sequence length="182" mass="20136">MHPVECSIMLSVTYRLNPTLFASSSLRACPAPSVPHVTRVRARSLRMASVEQEVIAVTQKLLNSIAGGDWQTYQTLCAKDLTCFEPEASGNLVEGLDFHKYYFDNIDYKASSESQKANKPILLNTIASPKVRVIGDCAVITYVRLTQKGGSAPVTARAEETRVWEKRGGNWVLVHFHKSIPA</sequence>